<organism evidence="3">
    <name type="scientific">Blastobotrys adeninivorans</name>
    <name type="common">Yeast</name>
    <name type="synonym">Arxula adeninivorans</name>
    <dbReference type="NCBI Taxonomy" id="409370"/>
    <lineage>
        <taxon>Eukaryota</taxon>
        <taxon>Fungi</taxon>
        <taxon>Dikarya</taxon>
        <taxon>Ascomycota</taxon>
        <taxon>Saccharomycotina</taxon>
        <taxon>Dipodascomycetes</taxon>
        <taxon>Dipodascales</taxon>
        <taxon>Trichomonascaceae</taxon>
        <taxon>Blastobotrys</taxon>
    </lineage>
</organism>
<keyword evidence="1" id="KW-0812">Transmembrane</keyword>
<reference evidence="3" key="1">
    <citation type="submission" date="2014-02" db="EMBL/GenBank/DDBJ databases">
        <authorList>
            <person name="Genoscope - CEA"/>
        </authorList>
    </citation>
    <scope>NUCLEOTIDE SEQUENCE</scope>
    <source>
        <strain evidence="3">LS3</strain>
    </source>
</reference>
<gene>
    <name evidence="3" type="ORF">GNLVRS02_ARAD1C26290g</name>
</gene>
<dbReference type="EMBL" id="HG937693">
    <property type="protein sequence ID" value="CDP35042.1"/>
    <property type="molecule type" value="Genomic_DNA"/>
</dbReference>
<dbReference type="PANTHER" id="PTHR21377:SF0">
    <property type="entry name" value="PROTEIN FAM210B, MITOCHONDRIAL"/>
    <property type="match status" value="1"/>
</dbReference>
<proteinExistence type="predicted"/>
<keyword evidence="1" id="KW-1133">Transmembrane helix</keyword>
<name>A0A060T824_BLAAD</name>
<dbReference type="InterPro" id="IPR009688">
    <property type="entry name" value="FAM210A/B-like_dom"/>
</dbReference>
<feature type="domain" description="DUF1279" evidence="2">
    <location>
        <begin position="63"/>
        <end position="167"/>
    </location>
</feature>
<dbReference type="PhylomeDB" id="A0A060T824"/>
<reference evidence="3" key="2">
    <citation type="submission" date="2014-06" db="EMBL/GenBank/DDBJ databases">
        <title>The complete genome of Blastobotrys (Arxula) adeninivorans LS3 - a yeast of biotechnological interest.</title>
        <authorList>
            <person name="Kunze G."/>
            <person name="Gaillardin C."/>
            <person name="Czernicka M."/>
            <person name="Durrens P."/>
            <person name="Martin T."/>
            <person name="Boer E."/>
            <person name="Gabaldon T."/>
            <person name="Cruz J."/>
            <person name="Talla E."/>
            <person name="Marck C."/>
            <person name="Goffeau A."/>
            <person name="Barbe V."/>
            <person name="Baret P."/>
            <person name="Baronian K."/>
            <person name="Beier S."/>
            <person name="Bleykasten C."/>
            <person name="Bode R."/>
            <person name="Casaregola S."/>
            <person name="Despons L."/>
            <person name="Fairhead C."/>
            <person name="Giersberg M."/>
            <person name="Gierski P."/>
            <person name="Hahnel U."/>
            <person name="Hartmann A."/>
            <person name="Jankowska D."/>
            <person name="Jubin C."/>
            <person name="Jung P."/>
            <person name="Lafontaine I."/>
            <person name="Leh-Louis V."/>
            <person name="Lemaire M."/>
            <person name="Marcet-Houben M."/>
            <person name="Mascher M."/>
            <person name="Morel G."/>
            <person name="Richard G.-F."/>
            <person name="Riechen J."/>
            <person name="Sacerdot C."/>
            <person name="Sarkar A."/>
            <person name="Savel G."/>
            <person name="Schacherer J."/>
            <person name="Sherman D."/>
            <person name="Straub M.-L."/>
            <person name="Stein N."/>
            <person name="Thierry A."/>
            <person name="Trautwein-Schult A."/>
            <person name="Westhof E."/>
            <person name="Worch S."/>
            <person name="Dujon B."/>
            <person name="Souciet J.-L."/>
            <person name="Wincker P."/>
            <person name="Scholz U."/>
            <person name="Neuveglise N."/>
        </authorList>
    </citation>
    <scope>NUCLEOTIDE SEQUENCE</scope>
    <source>
        <strain evidence="3">LS3</strain>
    </source>
</reference>
<evidence type="ECO:0000256" key="1">
    <source>
        <dbReference type="SAM" id="Phobius"/>
    </source>
</evidence>
<dbReference type="InterPro" id="IPR045866">
    <property type="entry name" value="FAM210A/B-like"/>
</dbReference>
<dbReference type="AlphaFoldDB" id="A0A060T824"/>
<evidence type="ECO:0000313" key="3">
    <source>
        <dbReference type="EMBL" id="CDP35042.1"/>
    </source>
</evidence>
<protein>
    <submittedName>
        <fullName evidence="3">ARAD1C26290p</fullName>
    </submittedName>
</protein>
<dbReference type="Pfam" id="PF06916">
    <property type="entry name" value="FAM210A-B_dom"/>
    <property type="match status" value="1"/>
</dbReference>
<accession>A0A060T824</accession>
<feature type="transmembrane region" description="Helical" evidence="1">
    <location>
        <begin position="70"/>
        <end position="93"/>
    </location>
</feature>
<dbReference type="PANTHER" id="PTHR21377">
    <property type="entry name" value="PROTEIN FAM210B, MITOCHONDRIAL"/>
    <property type="match status" value="1"/>
</dbReference>
<dbReference type="GO" id="GO:0005739">
    <property type="term" value="C:mitochondrion"/>
    <property type="evidence" value="ECO:0007669"/>
    <property type="project" value="TreeGrafter"/>
</dbReference>
<keyword evidence="1" id="KW-0472">Membrane</keyword>
<sequence>MLRMRPQGLQGLARGLSAGVLRGSKASPRVGRPFHSFFPRLNVPKSAGGVGGPASHGSKRMTVKELTKKYGWSAVGVYLALSAIDLPLCFLFVHSMGQEKVQELERKVKGWFGYSTKDEDLKTGTDESGDEADSKWSLYLTEFGIAYAIHKSVFLFVRIPLTAAITPWTVRTLRRWGFNIGNGTNKAAGAAASTKGKPDFGKPPTQRQKWTSWFF</sequence>
<evidence type="ECO:0000259" key="2">
    <source>
        <dbReference type="Pfam" id="PF06916"/>
    </source>
</evidence>